<evidence type="ECO:0000313" key="7">
    <source>
        <dbReference type="EMBL" id="AKM77924.1"/>
    </source>
</evidence>
<sequence>MKIFKNGLITGLLLQLAVGPVFFFIVNLTLQKTILDGFVAVFAVTLVDYLYITLAILGIGKLFEKKKVKRIFSIVSSIVLMIFGVILIKGILGSNISINVATDSKNLLTSFTSVFFLTISSPMTIVFFTSLFTAKTVQYNYAKRELVIFGFATGLATFIFLGLTVFLSSLIKGNIPMLLIQFLNALVGCLLIGYGAVRLRTVLKNSV</sequence>
<feature type="transmembrane region" description="Helical" evidence="6">
    <location>
        <begin position="71"/>
        <end position="92"/>
    </location>
</feature>
<evidence type="ECO:0000256" key="2">
    <source>
        <dbReference type="ARBA" id="ARBA00022475"/>
    </source>
</evidence>
<comment type="subcellular location">
    <subcellularLocation>
        <location evidence="1">Cell membrane</location>
        <topology evidence="1">Multi-pass membrane protein</topology>
    </subcellularLocation>
</comment>
<reference evidence="7 8" key="1">
    <citation type="journal article" date="2015" name="Nature">
        <title>rRNA introns, odd ribosomes, and small enigmatic genomes across a large radiation of phyla.</title>
        <authorList>
            <person name="Brown C.T."/>
            <person name="Hug L.A."/>
            <person name="Thomas B.C."/>
            <person name="Sharon I."/>
            <person name="Castelle C.J."/>
            <person name="Singh A."/>
            <person name="Wilkins M.J."/>
            <person name="Williams K.H."/>
            <person name="Banfield J.F."/>
        </authorList>
    </citation>
    <scope>NUCLEOTIDE SEQUENCE [LARGE SCALE GENOMIC DNA]</scope>
</reference>
<feature type="transmembrane region" description="Helical" evidence="6">
    <location>
        <begin position="7"/>
        <end position="26"/>
    </location>
</feature>
<evidence type="ECO:0000256" key="6">
    <source>
        <dbReference type="SAM" id="Phobius"/>
    </source>
</evidence>
<proteinExistence type="predicted"/>
<keyword evidence="3 6" id="KW-0812">Transmembrane</keyword>
<dbReference type="KEGG" id="pwo:UX70_C0001G0195"/>
<dbReference type="Proteomes" id="UP000035656">
    <property type="component" value="Chromosome"/>
</dbReference>
<evidence type="ECO:0000256" key="1">
    <source>
        <dbReference type="ARBA" id="ARBA00004651"/>
    </source>
</evidence>
<protein>
    <submittedName>
        <fullName evidence="7">Lysine exporter protein LysE/YggA</fullName>
    </submittedName>
</protein>
<dbReference type="PANTHER" id="PTHR30086">
    <property type="entry name" value="ARGININE EXPORTER PROTEIN ARGO"/>
    <property type="match status" value="1"/>
</dbReference>
<dbReference type="STRING" id="1619007.UX70_C0001G0195"/>
<keyword evidence="5 6" id="KW-0472">Membrane</keyword>
<evidence type="ECO:0000256" key="3">
    <source>
        <dbReference type="ARBA" id="ARBA00022692"/>
    </source>
</evidence>
<keyword evidence="4 6" id="KW-1133">Transmembrane helix</keyword>
<accession>A0A0G4AQX5</accession>
<name>A0A0G4AQX5_9BACT</name>
<dbReference type="EMBL" id="CP011209">
    <property type="protein sequence ID" value="AKM77924.1"/>
    <property type="molecule type" value="Genomic_DNA"/>
</dbReference>
<feature type="transmembrane region" description="Helical" evidence="6">
    <location>
        <begin position="146"/>
        <end position="171"/>
    </location>
</feature>
<keyword evidence="2" id="KW-1003">Cell membrane</keyword>
<evidence type="ECO:0000256" key="5">
    <source>
        <dbReference type="ARBA" id="ARBA00023136"/>
    </source>
</evidence>
<dbReference type="PANTHER" id="PTHR30086:SF20">
    <property type="entry name" value="ARGININE EXPORTER PROTEIN ARGO-RELATED"/>
    <property type="match status" value="1"/>
</dbReference>
<dbReference type="GO" id="GO:0015171">
    <property type="term" value="F:amino acid transmembrane transporter activity"/>
    <property type="evidence" value="ECO:0007669"/>
    <property type="project" value="TreeGrafter"/>
</dbReference>
<evidence type="ECO:0000313" key="8">
    <source>
        <dbReference type="Proteomes" id="UP000035656"/>
    </source>
</evidence>
<feature type="transmembrane region" description="Helical" evidence="6">
    <location>
        <begin position="38"/>
        <end position="59"/>
    </location>
</feature>
<evidence type="ECO:0000256" key="4">
    <source>
        <dbReference type="ARBA" id="ARBA00022989"/>
    </source>
</evidence>
<organism evidence="7 8">
    <name type="scientific">Candidatus Wolfebacteria bacterium GW2011_GWB1_47_1</name>
    <dbReference type="NCBI Taxonomy" id="1619007"/>
    <lineage>
        <taxon>Bacteria</taxon>
        <taxon>Candidatus Wolfeibacteriota</taxon>
    </lineage>
</organism>
<dbReference type="AlphaFoldDB" id="A0A0G4AQX5"/>
<gene>
    <name evidence="7" type="ORF">UX70_C0001G0195</name>
</gene>
<dbReference type="GO" id="GO:0005886">
    <property type="term" value="C:plasma membrane"/>
    <property type="evidence" value="ECO:0007669"/>
    <property type="project" value="UniProtKB-SubCell"/>
</dbReference>
<dbReference type="InterPro" id="IPR001123">
    <property type="entry name" value="LeuE-type"/>
</dbReference>
<dbReference type="Pfam" id="PF01810">
    <property type="entry name" value="LysE"/>
    <property type="match status" value="1"/>
</dbReference>
<feature type="transmembrane region" description="Helical" evidence="6">
    <location>
        <begin position="112"/>
        <end position="134"/>
    </location>
</feature>
<feature type="transmembrane region" description="Helical" evidence="6">
    <location>
        <begin position="177"/>
        <end position="197"/>
    </location>
</feature>